<dbReference type="InterPro" id="IPR010559">
    <property type="entry name" value="Sig_transdc_His_kin_internal"/>
</dbReference>
<dbReference type="Proteomes" id="UP001319080">
    <property type="component" value="Unassembled WGS sequence"/>
</dbReference>
<feature type="transmembrane region" description="Helical" evidence="1">
    <location>
        <begin position="84"/>
        <end position="103"/>
    </location>
</feature>
<dbReference type="AlphaFoldDB" id="A0AAP2E3Y3"/>
<dbReference type="GO" id="GO:0016020">
    <property type="term" value="C:membrane"/>
    <property type="evidence" value="ECO:0007669"/>
    <property type="project" value="InterPro"/>
</dbReference>
<feature type="transmembrane region" description="Helical" evidence="1">
    <location>
        <begin position="12"/>
        <end position="30"/>
    </location>
</feature>
<keyword evidence="3" id="KW-0808">Transferase</keyword>
<feature type="domain" description="Signal transduction histidine kinase internal region" evidence="2">
    <location>
        <begin position="161"/>
        <end position="235"/>
    </location>
</feature>
<proteinExistence type="predicted"/>
<reference evidence="3 4" key="1">
    <citation type="submission" date="2021-05" db="EMBL/GenBank/DDBJ databases">
        <title>A Polyphasic approach of four new species of the genus Ohtaekwangia: Ohtaekwangia histidinii sp. nov., Ohtaekwangia cretensis sp. nov., Ohtaekwangia indiensis sp. nov., Ohtaekwangia reichenbachii sp. nov. from diverse environment.</title>
        <authorList>
            <person name="Octaviana S."/>
        </authorList>
    </citation>
    <scope>NUCLEOTIDE SEQUENCE [LARGE SCALE GENOMIC DNA]</scope>
    <source>
        <strain evidence="3 4">PWU5</strain>
    </source>
</reference>
<name>A0AAP2E3Y3_9BACT</name>
<protein>
    <submittedName>
        <fullName evidence="3">Histidine kinase</fullName>
    </submittedName>
</protein>
<gene>
    <name evidence="3" type="ORF">KK062_22610</name>
</gene>
<dbReference type="EMBL" id="JAHESE010000029">
    <property type="protein sequence ID" value="MBT1711052.1"/>
    <property type="molecule type" value="Genomic_DNA"/>
</dbReference>
<dbReference type="PANTHER" id="PTHR34220:SF7">
    <property type="entry name" value="SENSOR HISTIDINE KINASE YPDA"/>
    <property type="match status" value="1"/>
</dbReference>
<dbReference type="InterPro" id="IPR050640">
    <property type="entry name" value="Bact_2-comp_sensor_kinase"/>
</dbReference>
<evidence type="ECO:0000313" key="3">
    <source>
        <dbReference type="EMBL" id="MBT1711052.1"/>
    </source>
</evidence>
<feature type="transmembrane region" description="Helical" evidence="1">
    <location>
        <begin position="115"/>
        <end position="135"/>
    </location>
</feature>
<evidence type="ECO:0000313" key="4">
    <source>
        <dbReference type="Proteomes" id="UP001319080"/>
    </source>
</evidence>
<keyword evidence="3" id="KW-0418">Kinase</keyword>
<accession>A0AAP2E3Y3</accession>
<dbReference type="Pfam" id="PF06580">
    <property type="entry name" value="His_kinase"/>
    <property type="match status" value="1"/>
</dbReference>
<feature type="transmembrane region" description="Helical" evidence="1">
    <location>
        <begin position="45"/>
        <end position="64"/>
    </location>
</feature>
<organism evidence="3 4">
    <name type="scientific">Dawidia cretensis</name>
    <dbReference type="NCBI Taxonomy" id="2782350"/>
    <lineage>
        <taxon>Bacteria</taxon>
        <taxon>Pseudomonadati</taxon>
        <taxon>Bacteroidota</taxon>
        <taxon>Cytophagia</taxon>
        <taxon>Cytophagales</taxon>
        <taxon>Chryseotaleaceae</taxon>
        <taxon>Dawidia</taxon>
    </lineage>
</organism>
<dbReference type="GO" id="GO:0000155">
    <property type="term" value="F:phosphorelay sensor kinase activity"/>
    <property type="evidence" value="ECO:0007669"/>
    <property type="project" value="InterPro"/>
</dbReference>
<keyword evidence="1" id="KW-0812">Transmembrane</keyword>
<evidence type="ECO:0000259" key="2">
    <source>
        <dbReference type="Pfam" id="PF06580"/>
    </source>
</evidence>
<evidence type="ECO:0000256" key="1">
    <source>
        <dbReference type="SAM" id="Phobius"/>
    </source>
</evidence>
<keyword evidence="1" id="KW-0472">Membrane</keyword>
<keyword evidence="1" id="KW-1133">Transmembrane helix</keyword>
<dbReference type="RefSeq" id="WP_254086628.1">
    <property type="nucleotide sequence ID" value="NZ_JAHESE010000029.1"/>
</dbReference>
<comment type="caution">
    <text evidence="3">The sequence shown here is derived from an EMBL/GenBank/DDBJ whole genome shotgun (WGS) entry which is preliminary data.</text>
</comment>
<sequence>MKRYFIHHPVFRILAPAFYGALVYLLVLMINDTVAQINDLFNSQELYLCIGLTYLAFESCRLVIVIQHRFQRDRRTSRLITTQVLATLILSTGLVMIGLHLYFQYVIGFGMTNEQFATFCSIFAVTAALYNLLYISDYYLHQENTLKLQAEMQNKAILEVEMQEFQHDINPELLYESLESLIGIMYRDVEKAEAYIDSLATAYRYVLTNRHQELIPAEAEIDAARNLVRLLNERYFGQLTLEVTEDDDLTEAMLIPGSLPIVVEYIVRNTIVTRFEPLTITCYTEDNYLVLQSKLNDRLIPYADSEVAFTRLQRSYSLYSDLPLIKVKAYQENYIKLPLLRVEEATPLEAL</sequence>
<keyword evidence="4" id="KW-1185">Reference proteome</keyword>
<dbReference type="PANTHER" id="PTHR34220">
    <property type="entry name" value="SENSOR HISTIDINE KINASE YPDA"/>
    <property type="match status" value="1"/>
</dbReference>